<reference evidence="2 3" key="1">
    <citation type="submission" date="2020-07" db="EMBL/GenBank/DDBJ databases">
        <title>Sequencing the genomes of 1000 actinobacteria strains.</title>
        <authorList>
            <person name="Klenk H.-P."/>
        </authorList>
    </citation>
    <scope>NUCLEOTIDE SEQUENCE [LARGE SCALE GENOMIC DNA]</scope>
    <source>
        <strain evidence="2 3">DSM 22083</strain>
    </source>
</reference>
<dbReference type="AlphaFoldDB" id="A0A7Y9I4R7"/>
<dbReference type="PROSITE" id="PS50995">
    <property type="entry name" value="HTH_MARR_2"/>
    <property type="match status" value="1"/>
</dbReference>
<dbReference type="Gene3D" id="1.10.10.10">
    <property type="entry name" value="Winged helix-like DNA-binding domain superfamily/Winged helix DNA-binding domain"/>
    <property type="match status" value="1"/>
</dbReference>
<dbReference type="EMBL" id="JACCBU010000001">
    <property type="protein sequence ID" value="NYE70073.1"/>
    <property type="molecule type" value="Genomic_DNA"/>
</dbReference>
<dbReference type="SMART" id="SM00347">
    <property type="entry name" value="HTH_MARR"/>
    <property type="match status" value="1"/>
</dbReference>
<evidence type="ECO:0000259" key="1">
    <source>
        <dbReference type="PROSITE" id="PS50995"/>
    </source>
</evidence>
<dbReference type="Proteomes" id="UP000569914">
    <property type="component" value="Unassembled WGS sequence"/>
</dbReference>
<dbReference type="InterPro" id="IPR036390">
    <property type="entry name" value="WH_DNA-bd_sf"/>
</dbReference>
<accession>A0A7Y9I4R7</accession>
<dbReference type="SUPFAM" id="SSF46785">
    <property type="entry name" value="Winged helix' DNA-binding domain"/>
    <property type="match status" value="1"/>
</dbReference>
<gene>
    <name evidence="2" type="ORF">BKA15_001402</name>
</gene>
<dbReference type="RefSeq" id="WP_179749276.1">
    <property type="nucleotide sequence ID" value="NZ_JACCBU010000001.1"/>
</dbReference>
<dbReference type="PANTHER" id="PTHR33164:SF94">
    <property type="entry name" value="TRANSCRIPTIONAL REGULATORY PROTEIN-RELATED"/>
    <property type="match status" value="1"/>
</dbReference>
<organism evidence="2 3">
    <name type="scientific">Microlunatus parietis</name>
    <dbReference type="NCBI Taxonomy" id="682979"/>
    <lineage>
        <taxon>Bacteria</taxon>
        <taxon>Bacillati</taxon>
        <taxon>Actinomycetota</taxon>
        <taxon>Actinomycetes</taxon>
        <taxon>Propionibacteriales</taxon>
        <taxon>Propionibacteriaceae</taxon>
        <taxon>Microlunatus</taxon>
    </lineage>
</organism>
<dbReference type="InterPro" id="IPR000835">
    <property type="entry name" value="HTH_MarR-typ"/>
</dbReference>
<protein>
    <submittedName>
        <fullName evidence="2">DNA-binding MarR family transcriptional regulator</fullName>
    </submittedName>
</protein>
<sequence>MADLRTIFHDLVRLEIELWDTVDAALRSAHDLPVTWFEILNLLDQTGGCRVQDMAEEIGITVGGVSKVVDRIENAGLCARRPNPEDRRSSLVELTAAGRRVLDGATKIVDAQLQERIGSVLHETELNQLATVLARLRTVDSSQEPN</sequence>
<proteinExistence type="predicted"/>
<dbReference type="PANTHER" id="PTHR33164">
    <property type="entry name" value="TRANSCRIPTIONAL REGULATOR, MARR FAMILY"/>
    <property type="match status" value="1"/>
</dbReference>
<comment type="caution">
    <text evidence="2">The sequence shown here is derived from an EMBL/GenBank/DDBJ whole genome shotgun (WGS) entry which is preliminary data.</text>
</comment>
<dbReference type="GO" id="GO:0003677">
    <property type="term" value="F:DNA binding"/>
    <property type="evidence" value="ECO:0007669"/>
    <property type="project" value="UniProtKB-KW"/>
</dbReference>
<dbReference type="InterPro" id="IPR039422">
    <property type="entry name" value="MarR/SlyA-like"/>
</dbReference>
<feature type="domain" description="HTH marR-type" evidence="1">
    <location>
        <begin position="4"/>
        <end position="138"/>
    </location>
</feature>
<keyword evidence="2" id="KW-0238">DNA-binding</keyword>
<dbReference type="GO" id="GO:0006950">
    <property type="term" value="P:response to stress"/>
    <property type="evidence" value="ECO:0007669"/>
    <property type="project" value="TreeGrafter"/>
</dbReference>
<dbReference type="PRINTS" id="PR00598">
    <property type="entry name" value="HTHMARR"/>
</dbReference>
<name>A0A7Y9I4R7_9ACTN</name>
<evidence type="ECO:0000313" key="2">
    <source>
        <dbReference type="EMBL" id="NYE70073.1"/>
    </source>
</evidence>
<dbReference type="GO" id="GO:0003700">
    <property type="term" value="F:DNA-binding transcription factor activity"/>
    <property type="evidence" value="ECO:0007669"/>
    <property type="project" value="InterPro"/>
</dbReference>
<dbReference type="Pfam" id="PF01047">
    <property type="entry name" value="MarR"/>
    <property type="match status" value="1"/>
</dbReference>
<keyword evidence="3" id="KW-1185">Reference proteome</keyword>
<evidence type="ECO:0000313" key="3">
    <source>
        <dbReference type="Proteomes" id="UP000569914"/>
    </source>
</evidence>
<dbReference type="InterPro" id="IPR036388">
    <property type="entry name" value="WH-like_DNA-bd_sf"/>
</dbReference>